<evidence type="ECO:0000313" key="1">
    <source>
        <dbReference type="EMBL" id="MDV2885508.1"/>
    </source>
</evidence>
<dbReference type="SUPFAM" id="SSF52833">
    <property type="entry name" value="Thioredoxin-like"/>
    <property type="match status" value="1"/>
</dbReference>
<dbReference type="Gene3D" id="3.40.30.10">
    <property type="entry name" value="Glutaredoxin"/>
    <property type="match status" value="1"/>
</dbReference>
<dbReference type="AlphaFoldDB" id="A0AAJ2NNA2"/>
<dbReference type="EMBL" id="JAWJAY010000001">
    <property type="protein sequence ID" value="MDV2885508.1"/>
    <property type="molecule type" value="Genomic_DNA"/>
</dbReference>
<protein>
    <submittedName>
        <fullName evidence="1">(2Fe-2S) ferredoxin domain-containing protein</fullName>
    </submittedName>
</protein>
<dbReference type="Proteomes" id="UP001285636">
    <property type="component" value="Unassembled WGS sequence"/>
</dbReference>
<dbReference type="InterPro" id="IPR036249">
    <property type="entry name" value="Thioredoxin-like_sf"/>
</dbReference>
<dbReference type="Pfam" id="PF01257">
    <property type="entry name" value="2Fe-2S_thioredx"/>
    <property type="match status" value="1"/>
</dbReference>
<organism evidence="1 2">
    <name type="scientific">Alkalihalophilus pseudofirmus</name>
    <name type="common">Bacillus pseudofirmus</name>
    <dbReference type="NCBI Taxonomy" id="79885"/>
    <lineage>
        <taxon>Bacteria</taxon>
        <taxon>Bacillati</taxon>
        <taxon>Bacillota</taxon>
        <taxon>Bacilli</taxon>
        <taxon>Bacillales</taxon>
        <taxon>Bacillaceae</taxon>
        <taxon>Alkalihalophilus</taxon>
    </lineage>
</organism>
<gene>
    <name evidence="1" type="ORF">RYX45_09940</name>
</gene>
<sequence>MTTWNLNGTQKHVLICNGSSCMRKDGEEITVAIRAEINELELDDKIHTSRTRCNGRCKDACVVVVYPEGNWYEVDSPEKGRSIIKSHVDPTIELGDSLIYSFNKEEFKAINTDKRIKGIEKGEKKQAKV</sequence>
<dbReference type="RefSeq" id="WP_323466643.1">
    <property type="nucleotide sequence ID" value="NZ_CP144224.1"/>
</dbReference>
<accession>A0AAJ2NNA2</accession>
<dbReference type="CDD" id="cd02980">
    <property type="entry name" value="TRX_Fd_family"/>
    <property type="match status" value="1"/>
</dbReference>
<evidence type="ECO:0000313" key="2">
    <source>
        <dbReference type="Proteomes" id="UP001285636"/>
    </source>
</evidence>
<name>A0AAJ2NNA2_ALKPS</name>
<comment type="caution">
    <text evidence="1">The sequence shown here is derived from an EMBL/GenBank/DDBJ whole genome shotgun (WGS) entry which is preliminary data.</text>
</comment>
<reference evidence="1" key="1">
    <citation type="submission" date="2023-10" db="EMBL/GenBank/DDBJ databases">
        <title>Screening of Alkalihalophilus pseudofirmusBZ-TG-HK211 and Its Alleviation of Salt Stress on Rapeseed Growth.</title>
        <authorList>
            <person name="Zhao B."/>
            <person name="Guo T."/>
        </authorList>
    </citation>
    <scope>NUCLEOTIDE SEQUENCE</scope>
    <source>
        <strain evidence="1">BZ-TG-HK211</strain>
    </source>
</reference>
<proteinExistence type="predicted"/>